<dbReference type="GO" id="GO:0000014">
    <property type="term" value="F:single-stranded DNA endodeoxyribonuclease activity"/>
    <property type="evidence" value="ECO:0007669"/>
    <property type="project" value="TreeGrafter"/>
</dbReference>
<dbReference type="GO" id="GO:0044774">
    <property type="term" value="P:mitotic DNA integrity checkpoint signaling"/>
    <property type="evidence" value="ECO:0007669"/>
    <property type="project" value="TreeGrafter"/>
</dbReference>
<proteinExistence type="predicted"/>
<dbReference type="GO" id="GO:0000729">
    <property type="term" value="P:DNA double-strand break processing"/>
    <property type="evidence" value="ECO:0007669"/>
    <property type="project" value="TreeGrafter"/>
</dbReference>
<dbReference type="AlphaFoldDB" id="A0A1I7WLR4"/>
<protein>
    <submittedName>
        <fullName evidence="3">THAP-type domain-containing protein</fullName>
    </submittedName>
</protein>
<dbReference type="GO" id="GO:0000793">
    <property type="term" value="C:condensed chromosome"/>
    <property type="evidence" value="ECO:0007669"/>
    <property type="project" value="TreeGrafter"/>
</dbReference>
<evidence type="ECO:0000256" key="1">
    <source>
        <dbReference type="SAM" id="MobiDB-lite"/>
    </source>
</evidence>
<dbReference type="PANTHER" id="PTHR46060">
    <property type="entry name" value="MARINER MOS1 TRANSPOSASE-LIKE PROTEIN"/>
    <property type="match status" value="1"/>
</dbReference>
<keyword evidence="2" id="KW-1185">Reference proteome</keyword>
<feature type="region of interest" description="Disordered" evidence="1">
    <location>
        <begin position="96"/>
        <end position="119"/>
    </location>
</feature>
<dbReference type="GO" id="GO:0005634">
    <property type="term" value="C:nucleus"/>
    <property type="evidence" value="ECO:0007669"/>
    <property type="project" value="TreeGrafter"/>
</dbReference>
<dbReference type="GO" id="GO:0042800">
    <property type="term" value="F:histone H3K4 methyltransferase activity"/>
    <property type="evidence" value="ECO:0007669"/>
    <property type="project" value="TreeGrafter"/>
</dbReference>
<dbReference type="InterPro" id="IPR052709">
    <property type="entry name" value="Transposase-MT_Hybrid"/>
</dbReference>
<feature type="compositionally biased region" description="Polar residues" evidence="1">
    <location>
        <begin position="96"/>
        <end position="110"/>
    </location>
</feature>
<dbReference type="GO" id="GO:0003697">
    <property type="term" value="F:single-stranded DNA binding"/>
    <property type="evidence" value="ECO:0007669"/>
    <property type="project" value="TreeGrafter"/>
</dbReference>
<name>A0A1I7WLR4_HETBA</name>
<organism evidence="2 3">
    <name type="scientific">Heterorhabditis bacteriophora</name>
    <name type="common">Entomopathogenic nematode worm</name>
    <dbReference type="NCBI Taxonomy" id="37862"/>
    <lineage>
        <taxon>Eukaryota</taxon>
        <taxon>Metazoa</taxon>
        <taxon>Ecdysozoa</taxon>
        <taxon>Nematoda</taxon>
        <taxon>Chromadorea</taxon>
        <taxon>Rhabditida</taxon>
        <taxon>Rhabditina</taxon>
        <taxon>Rhabditomorpha</taxon>
        <taxon>Strongyloidea</taxon>
        <taxon>Heterorhabditidae</taxon>
        <taxon>Heterorhabditis</taxon>
    </lineage>
</organism>
<dbReference type="GO" id="GO:0015074">
    <property type="term" value="P:DNA integration"/>
    <property type="evidence" value="ECO:0007669"/>
    <property type="project" value="TreeGrafter"/>
</dbReference>
<dbReference type="Proteomes" id="UP000095283">
    <property type="component" value="Unplaced"/>
</dbReference>
<dbReference type="GO" id="GO:0003690">
    <property type="term" value="F:double-stranded DNA binding"/>
    <property type="evidence" value="ECO:0007669"/>
    <property type="project" value="TreeGrafter"/>
</dbReference>
<dbReference type="Gene3D" id="3.30.420.10">
    <property type="entry name" value="Ribonuclease H-like superfamily/Ribonuclease H"/>
    <property type="match status" value="1"/>
</dbReference>
<dbReference type="InterPro" id="IPR036397">
    <property type="entry name" value="RNaseH_sf"/>
</dbReference>
<dbReference type="GO" id="GO:0046975">
    <property type="term" value="F:histone H3K36 methyltransferase activity"/>
    <property type="evidence" value="ECO:0007669"/>
    <property type="project" value="TreeGrafter"/>
</dbReference>
<dbReference type="GO" id="GO:0006303">
    <property type="term" value="P:double-strand break repair via nonhomologous end joining"/>
    <property type="evidence" value="ECO:0007669"/>
    <property type="project" value="TreeGrafter"/>
</dbReference>
<evidence type="ECO:0000313" key="3">
    <source>
        <dbReference type="WBParaSite" id="Hba_06085"/>
    </source>
</evidence>
<dbReference type="GO" id="GO:0044547">
    <property type="term" value="F:DNA topoisomerase binding"/>
    <property type="evidence" value="ECO:0007669"/>
    <property type="project" value="TreeGrafter"/>
</dbReference>
<sequence length="119" mass="14115">MEKSNKLDKWVPHELNGYRKNCRYEICSDPLFRSKSDPFLDHIVTSDEKWIPYDKRRRAPKESYGHCLVVGKWNYPLQLLGSWQNHHSEEVLLRNRQNAPRTATFMSNTDQSKETNPLP</sequence>
<accession>A0A1I7WLR4</accession>
<evidence type="ECO:0000313" key="2">
    <source>
        <dbReference type="Proteomes" id="UP000095283"/>
    </source>
</evidence>
<dbReference type="GO" id="GO:0035861">
    <property type="term" value="C:site of double-strand break"/>
    <property type="evidence" value="ECO:0007669"/>
    <property type="project" value="TreeGrafter"/>
</dbReference>
<reference evidence="3" key="1">
    <citation type="submission" date="2016-11" db="UniProtKB">
        <authorList>
            <consortium name="WormBaseParasite"/>
        </authorList>
    </citation>
    <scope>IDENTIFICATION</scope>
</reference>
<dbReference type="WBParaSite" id="Hba_06085">
    <property type="protein sequence ID" value="Hba_06085"/>
    <property type="gene ID" value="Hba_06085"/>
</dbReference>
<dbReference type="GO" id="GO:0031297">
    <property type="term" value="P:replication fork processing"/>
    <property type="evidence" value="ECO:0007669"/>
    <property type="project" value="TreeGrafter"/>
</dbReference>
<dbReference type="PANTHER" id="PTHR46060:SF2">
    <property type="entry name" value="HISTONE-LYSINE N-METHYLTRANSFERASE SETMAR"/>
    <property type="match status" value="1"/>
</dbReference>